<dbReference type="GO" id="GO:0022625">
    <property type="term" value="C:cytosolic large ribosomal subunit"/>
    <property type="evidence" value="ECO:0007669"/>
    <property type="project" value="TreeGrafter"/>
</dbReference>
<evidence type="ECO:0000256" key="3">
    <source>
        <dbReference type="ARBA" id="ARBA00023274"/>
    </source>
</evidence>
<dbReference type="InParanoid" id="A0A0B2UK82"/>
<dbReference type="FunCoup" id="A0A0B2UK82">
    <property type="interactions" value="181"/>
</dbReference>
<dbReference type="PANTHER" id="PTHR11593:SF10">
    <property type="entry name" value="60S RIBOSOMAL PROTEIN L17"/>
    <property type="match status" value="1"/>
</dbReference>
<dbReference type="Pfam" id="PF00237">
    <property type="entry name" value="Ribosomal_L22"/>
    <property type="match status" value="1"/>
</dbReference>
<name>A0A0B2UK82_9MICR</name>
<sequence>MVMKYSYEINDPSKAVKARIDNAKVSFKNTREASGTLRKRKVVDAIQYLKNVIAKTECVPFCRYSRGCGRTAQARKFSVPDREVTKPNGEKAIKRGYVQVKGRWPKKSAEFLINLLENLKENAVSKGLEVEELVITHVQVNKAPKIYGRTFRAHGRVNPFNKSPCHIQMVAEVIGNNDVSIEA</sequence>
<dbReference type="InterPro" id="IPR001063">
    <property type="entry name" value="Ribosomal_uL22"/>
</dbReference>
<dbReference type="NCBIfam" id="TIGR01038">
    <property type="entry name" value="uL22_arch_euk"/>
    <property type="match status" value="1"/>
</dbReference>
<dbReference type="Gene3D" id="3.90.470.10">
    <property type="entry name" value="Ribosomal protein L22/L17"/>
    <property type="match status" value="1"/>
</dbReference>
<dbReference type="EMBL" id="JOKQ01000008">
    <property type="protein sequence ID" value="KHN69400.1"/>
    <property type="molecule type" value="Genomic_DNA"/>
</dbReference>
<dbReference type="GO" id="GO:0002181">
    <property type="term" value="P:cytoplasmic translation"/>
    <property type="evidence" value="ECO:0007669"/>
    <property type="project" value="TreeGrafter"/>
</dbReference>
<comment type="caution">
    <text evidence="5">The sequence shown here is derived from an EMBL/GenBank/DDBJ whole genome shotgun (WGS) entry which is preliminary data.</text>
</comment>
<dbReference type="InterPro" id="IPR036394">
    <property type="entry name" value="Ribosomal_uL22_sf"/>
</dbReference>
<keyword evidence="2 4" id="KW-0689">Ribosomal protein</keyword>
<dbReference type="Proteomes" id="UP000031056">
    <property type="component" value="Unassembled WGS sequence"/>
</dbReference>
<dbReference type="PANTHER" id="PTHR11593">
    <property type="entry name" value="60S RIBOSOMAL PROTEIN L17"/>
    <property type="match status" value="1"/>
</dbReference>
<dbReference type="SUPFAM" id="SSF54843">
    <property type="entry name" value="Ribosomal protein L22"/>
    <property type="match status" value="1"/>
</dbReference>
<comment type="similarity">
    <text evidence="1 4">Belongs to the universal ribosomal protein uL22 family.</text>
</comment>
<gene>
    <name evidence="5" type="ORF">M896_081360</name>
</gene>
<evidence type="ECO:0000313" key="6">
    <source>
        <dbReference type="Proteomes" id="UP000031056"/>
    </source>
</evidence>
<dbReference type="RefSeq" id="XP_014563442.1">
    <property type="nucleotide sequence ID" value="XM_014707956.1"/>
</dbReference>
<dbReference type="CDD" id="cd00336">
    <property type="entry name" value="Ribosomal_L22"/>
    <property type="match status" value="1"/>
</dbReference>
<dbReference type="STRING" id="1354746.A0A0B2UK82"/>
<dbReference type="GeneID" id="26262176"/>
<proteinExistence type="inferred from homology"/>
<keyword evidence="3 4" id="KW-0687">Ribonucleoprotein</keyword>
<evidence type="ECO:0000256" key="1">
    <source>
        <dbReference type="ARBA" id="ARBA00009451"/>
    </source>
</evidence>
<dbReference type="VEuPathDB" id="MicrosporidiaDB:M896_081360"/>
<dbReference type="AlphaFoldDB" id="A0A0B2UK82"/>
<accession>A0A0B2UK82</accession>
<keyword evidence="6" id="KW-1185">Reference proteome</keyword>
<dbReference type="GO" id="GO:0003735">
    <property type="term" value="F:structural constituent of ribosome"/>
    <property type="evidence" value="ECO:0007669"/>
    <property type="project" value="InterPro"/>
</dbReference>
<evidence type="ECO:0000313" key="5">
    <source>
        <dbReference type="EMBL" id="KHN69400.1"/>
    </source>
</evidence>
<evidence type="ECO:0000256" key="4">
    <source>
        <dbReference type="RuleBase" id="RU004005"/>
    </source>
</evidence>
<dbReference type="HOGENOM" id="CLU_083987_0_1_1"/>
<evidence type="ECO:0000256" key="2">
    <source>
        <dbReference type="ARBA" id="ARBA00022980"/>
    </source>
</evidence>
<dbReference type="OrthoDB" id="10254664at2759"/>
<reference evidence="5 6" key="1">
    <citation type="journal article" date="2014" name="MBio">
        <title>The Ordospora colligata genome; evolution of extreme reduction in microsporidia and host-to-parasite horizontal gene transfer.</title>
        <authorList>
            <person name="Pombert J.-F."/>
            <person name="Haag K.L."/>
            <person name="Beidas S."/>
            <person name="Ebert D."/>
            <person name="Keeling P.J."/>
        </authorList>
    </citation>
    <scope>NUCLEOTIDE SEQUENCE [LARGE SCALE GENOMIC DNA]</scope>
    <source>
        <strain evidence="5 6">OC4</strain>
    </source>
</reference>
<protein>
    <submittedName>
        <fullName evidence="5">Ribosomal protein L22/L17e</fullName>
    </submittedName>
</protein>
<organism evidence="5 6">
    <name type="scientific">Ordospora colligata OC4</name>
    <dbReference type="NCBI Taxonomy" id="1354746"/>
    <lineage>
        <taxon>Eukaryota</taxon>
        <taxon>Fungi</taxon>
        <taxon>Fungi incertae sedis</taxon>
        <taxon>Microsporidia</taxon>
        <taxon>Ordosporidae</taxon>
        <taxon>Ordospora</taxon>
    </lineage>
</organism>
<dbReference type="InterPro" id="IPR005721">
    <property type="entry name" value="Ribosomal_uL22_euk/arc"/>
</dbReference>